<organism evidence="2 3">
    <name type="scientific">Panicum virgatum</name>
    <name type="common">Blackwell switchgrass</name>
    <dbReference type="NCBI Taxonomy" id="38727"/>
    <lineage>
        <taxon>Eukaryota</taxon>
        <taxon>Viridiplantae</taxon>
        <taxon>Streptophyta</taxon>
        <taxon>Embryophyta</taxon>
        <taxon>Tracheophyta</taxon>
        <taxon>Spermatophyta</taxon>
        <taxon>Magnoliopsida</taxon>
        <taxon>Liliopsida</taxon>
        <taxon>Poales</taxon>
        <taxon>Poaceae</taxon>
        <taxon>PACMAD clade</taxon>
        <taxon>Panicoideae</taxon>
        <taxon>Panicodae</taxon>
        <taxon>Paniceae</taxon>
        <taxon>Panicinae</taxon>
        <taxon>Panicum</taxon>
        <taxon>Panicum sect. Hiantes</taxon>
    </lineage>
</organism>
<comment type="caution">
    <text evidence="2">The sequence shown here is derived from an EMBL/GenBank/DDBJ whole genome shotgun (WGS) entry which is preliminary data.</text>
</comment>
<feature type="domain" description="KIB1-4 beta-propeller" evidence="1">
    <location>
        <begin position="103"/>
        <end position="274"/>
    </location>
</feature>
<accession>A0A8T0PGB8</accession>
<dbReference type="InterPro" id="IPR036047">
    <property type="entry name" value="F-box-like_dom_sf"/>
</dbReference>
<evidence type="ECO:0000313" key="2">
    <source>
        <dbReference type="EMBL" id="KAG2560135.1"/>
    </source>
</evidence>
<evidence type="ECO:0000259" key="1">
    <source>
        <dbReference type="Pfam" id="PF03478"/>
    </source>
</evidence>
<proteinExistence type="predicted"/>
<dbReference type="Pfam" id="PF03478">
    <property type="entry name" value="Beta-prop_KIB1-4"/>
    <property type="match status" value="1"/>
</dbReference>
<gene>
    <name evidence="2" type="ORF">PVAP13_8KG058500</name>
</gene>
<dbReference type="PANTHER" id="PTHR33110:SF108">
    <property type="entry name" value="OS11G0154200 PROTEIN"/>
    <property type="match status" value="1"/>
</dbReference>
<dbReference type="AlphaFoldDB" id="A0A8T0PGB8"/>
<dbReference type="Proteomes" id="UP000823388">
    <property type="component" value="Chromosome 8K"/>
</dbReference>
<dbReference type="EMBL" id="CM029051">
    <property type="protein sequence ID" value="KAG2560135.1"/>
    <property type="molecule type" value="Genomic_DNA"/>
</dbReference>
<dbReference type="SUPFAM" id="SSF81383">
    <property type="entry name" value="F-box domain"/>
    <property type="match status" value="1"/>
</dbReference>
<dbReference type="Gene3D" id="1.20.1280.50">
    <property type="match status" value="1"/>
</dbReference>
<protein>
    <recommendedName>
        <fullName evidence="1">KIB1-4 beta-propeller domain-containing protein</fullName>
    </recommendedName>
</protein>
<reference evidence="2" key="1">
    <citation type="submission" date="2020-05" db="EMBL/GenBank/DDBJ databases">
        <title>WGS assembly of Panicum virgatum.</title>
        <authorList>
            <person name="Lovell J.T."/>
            <person name="Jenkins J."/>
            <person name="Shu S."/>
            <person name="Juenger T.E."/>
            <person name="Schmutz J."/>
        </authorList>
    </citation>
    <scope>NUCLEOTIDE SEQUENCE</scope>
    <source>
        <strain evidence="2">AP13</strain>
    </source>
</reference>
<dbReference type="InterPro" id="IPR005174">
    <property type="entry name" value="KIB1-4_b-propeller"/>
</dbReference>
<name>A0A8T0PGB8_PANVG</name>
<evidence type="ECO:0000313" key="3">
    <source>
        <dbReference type="Proteomes" id="UP000823388"/>
    </source>
</evidence>
<sequence length="318" mass="35833">MDWPSPWSELPAELGGLILRLLLCHIDRLRFRSVCRQWRLAERQQRRHLPPALPLLWLGRHTFLSPAGGELRRFRTDDVDVLRRMYPSSHGSFDGWLLYQPPSRSAGPAPLHGSYVDVALHRGKLYALNDEGELFIHEVIAAAGGGTPKASHIVEHVITPQPPEKATRGGPLILTRRYLVESCADKLLMVKWMVIPDRYPGSRRASSSNAADRVELKVFEADLEGGRWTEVDSLDNGEALFVGRGCSKAVRLAGSDRRFQENCVYVLGNDFFGYCNEVIPSYGSYDLGSGAVRHVVLDRMRLVWPVSGMEWFFPQEQA</sequence>
<dbReference type="PANTHER" id="PTHR33110">
    <property type="entry name" value="F-BOX/KELCH-REPEAT PROTEIN-RELATED"/>
    <property type="match status" value="1"/>
</dbReference>
<keyword evidence="3" id="KW-1185">Reference proteome</keyword>